<evidence type="ECO:0000313" key="7">
    <source>
        <dbReference type="Proteomes" id="UP000233491"/>
    </source>
</evidence>
<evidence type="ECO:0000256" key="2">
    <source>
        <dbReference type="ARBA" id="ARBA00022723"/>
    </source>
</evidence>
<dbReference type="Pfam" id="PF02738">
    <property type="entry name" value="MoCoBD_1"/>
    <property type="match status" value="1"/>
</dbReference>
<dbReference type="PROSITE" id="PS00197">
    <property type="entry name" value="2FE2S_FER_1"/>
    <property type="match status" value="1"/>
</dbReference>
<dbReference type="InterPro" id="IPR000674">
    <property type="entry name" value="Ald_Oxase/Xan_DH_a/b"/>
</dbReference>
<dbReference type="Pfam" id="PF00111">
    <property type="entry name" value="Fer2"/>
    <property type="match status" value="1"/>
</dbReference>
<dbReference type="Gene3D" id="3.30.365.10">
    <property type="entry name" value="Aldehyde oxidase/xanthine dehydrogenase, molybdopterin binding domain"/>
    <property type="match status" value="4"/>
</dbReference>
<dbReference type="SUPFAM" id="SSF54665">
    <property type="entry name" value="CO dehydrogenase molybdoprotein N-domain-like"/>
    <property type="match status" value="1"/>
</dbReference>
<dbReference type="AlphaFoldDB" id="A0A1I4U626"/>
<dbReference type="InterPro" id="IPR012675">
    <property type="entry name" value="Beta-grasp_dom_sf"/>
</dbReference>
<keyword evidence="2" id="KW-0479">Metal-binding</keyword>
<dbReference type="InterPro" id="IPR046867">
    <property type="entry name" value="AldOxase/xan_DH_MoCoBD2"/>
</dbReference>
<keyword evidence="7" id="KW-1185">Reference proteome</keyword>
<proteinExistence type="inferred from homology"/>
<dbReference type="OrthoDB" id="9758509at2"/>
<dbReference type="Gene3D" id="1.10.150.120">
    <property type="entry name" value="[2Fe-2S]-binding domain"/>
    <property type="match status" value="1"/>
</dbReference>
<dbReference type="InterPro" id="IPR054705">
    <property type="entry name" value="Mop"/>
</dbReference>
<dbReference type="CDD" id="cd00207">
    <property type="entry name" value="fer2"/>
    <property type="match status" value="1"/>
</dbReference>
<dbReference type="InterPro" id="IPR036884">
    <property type="entry name" value="2Fe-2S-bd_dom_sf"/>
</dbReference>
<gene>
    <name evidence="6" type="ORF">CXZ10_00185</name>
</gene>
<dbReference type="SMART" id="SM01008">
    <property type="entry name" value="Ald_Xan_dh_C"/>
    <property type="match status" value="1"/>
</dbReference>
<feature type="domain" description="2Fe-2S ferredoxin-type" evidence="5">
    <location>
        <begin position="2"/>
        <end position="79"/>
    </location>
</feature>
<dbReference type="RefSeq" id="WP_101286938.1">
    <property type="nucleotide sequence ID" value="NZ_FOUQ01000007.1"/>
</dbReference>
<dbReference type="InterPro" id="IPR001041">
    <property type="entry name" value="2Fe-2S_ferredoxin-type"/>
</dbReference>
<dbReference type="PANTHER" id="PTHR11908">
    <property type="entry name" value="XANTHINE DEHYDROGENASE"/>
    <property type="match status" value="1"/>
</dbReference>
<name>A0A1I4U626_9HYPH</name>
<dbReference type="SUPFAM" id="SSF54292">
    <property type="entry name" value="2Fe-2S ferredoxin-like"/>
    <property type="match status" value="1"/>
</dbReference>
<dbReference type="PROSITE" id="PS51085">
    <property type="entry name" value="2FE2S_FER_2"/>
    <property type="match status" value="1"/>
</dbReference>
<dbReference type="GO" id="GO:0016491">
    <property type="term" value="F:oxidoreductase activity"/>
    <property type="evidence" value="ECO:0007669"/>
    <property type="project" value="UniProtKB-KW"/>
</dbReference>
<dbReference type="InterPro" id="IPR008274">
    <property type="entry name" value="AldOxase/xan_DH_MoCoBD1"/>
</dbReference>
<dbReference type="Pfam" id="PF01799">
    <property type="entry name" value="Fer2_2"/>
    <property type="match status" value="1"/>
</dbReference>
<evidence type="ECO:0000256" key="1">
    <source>
        <dbReference type="ARBA" id="ARBA00006849"/>
    </source>
</evidence>
<keyword evidence="4" id="KW-0408">Iron</keyword>
<dbReference type="NCBIfam" id="NF045668">
    <property type="entry name" value="pterin_aldehy"/>
    <property type="match status" value="1"/>
</dbReference>
<dbReference type="Pfam" id="PF20256">
    <property type="entry name" value="MoCoBD_2"/>
    <property type="match status" value="1"/>
</dbReference>
<dbReference type="InterPro" id="IPR016208">
    <property type="entry name" value="Ald_Oxase/xanthine_DH-like"/>
</dbReference>
<accession>A0A1I4U626</accession>
<evidence type="ECO:0000313" key="6">
    <source>
        <dbReference type="EMBL" id="PKR91175.1"/>
    </source>
</evidence>
<dbReference type="PANTHER" id="PTHR11908:SF157">
    <property type="entry name" value="XANTHINE DEHYDROGENASE SUBUNIT D-RELATED"/>
    <property type="match status" value="1"/>
</dbReference>
<dbReference type="InterPro" id="IPR036856">
    <property type="entry name" value="Ald_Oxase/Xan_DH_a/b_sf"/>
</dbReference>
<dbReference type="Proteomes" id="UP000233491">
    <property type="component" value="Unassembled WGS sequence"/>
</dbReference>
<dbReference type="SUPFAM" id="SSF56003">
    <property type="entry name" value="Molybdenum cofactor-binding domain"/>
    <property type="match status" value="1"/>
</dbReference>
<dbReference type="Gene3D" id="3.10.20.30">
    <property type="match status" value="1"/>
</dbReference>
<protein>
    <submittedName>
        <fullName evidence="6">Aldehyde oxidoreductase</fullName>
    </submittedName>
</protein>
<dbReference type="EMBL" id="PJNW01000001">
    <property type="protein sequence ID" value="PKR91175.1"/>
    <property type="molecule type" value="Genomic_DNA"/>
</dbReference>
<reference evidence="6 7" key="1">
    <citation type="submission" date="2017-12" db="EMBL/GenBank/DDBJ databases">
        <title>Anaerobic carbon monoxide metabolism by Pleomorphomonas carboxyditropha sp. nov., a new mesophilic hydrogenogenic carboxidotroph.</title>
        <authorList>
            <person name="Esquivel-Elizondo S."/>
            <person name="Krajmalnik-Brown R."/>
        </authorList>
    </citation>
    <scope>NUCLEOTIDE SEQUENCE [LARGE SCALE GENOMIC DNA]</scope>
    <source>
        <strain evidence="6 7">R5-392</strain>
    </source>
</reference>
<evidence type="ECO:0000259" key="5">
    <source>
        <dbReference type="PROSITE" id="PS51085"/>
    </source>
</evidence>
<evidence type="ECO:0000256" key="3">
    <source>
        <dbReference type="ARBA" id="ARBA00023002"/>
    </source>
</evidence>
<dbReference type="InterPro" id="IPR037165">
    <property type="entry name" value="AldOxase/xan_DH_Mopterin-bd_sf"/>
</dbReference>
<dbReference type="InterPro" id="IPR002888">
    <property type="entry name" value="2Fe-2S-bd"/>
</dbReference>
<organism evidence="6 7">
    <name type="scientific">Pleomorphomonas diazotrophica</name>
    <dbReference type="NCBI Taxonomy" id="1166257"/>
    <lineage>
        <taxon>Bacteria</taxon>
        <taxon>Pseudomonadati</taxon>
        <taxon>Pseudomonadota</taxon>
        <taxon>Alphaproteobacteria</taxon>
        <taxon>Hyphomicrobiales</taxon>
        <taxon>Pleomorphomonadaceae</taxon>
        <taxon>Pleomorphomonas</taxon>
    </lineage>
</organism>
<dbReference type="InterPro" id="IPR036010">
    <property type="entry name" value="2Fe-2S_ferredoxin-like_sf"/>
</dbReference>
<dbReference type="GO" id="GO:0051537">
    <property type="term" value="F:2 iron, 2 sulfur cluster binding"/>
    <property type="evidence" value="ECO:0007669"/>
    <property type="project" value="InterPro"/>
</dbReference>
<keyword evidence="3" id="KW-0560">Oxidoreductase</keyword>
<dbReference type="SUPFAM" id="SSF47741">
    <property type="entry name" value="CO dehydrogenase ISP C-domain like"/>
    <property type="match status" value="1"/>
</dbReference>
<comment type="similarity">
    <text evidence="1">Belongs to the xanthine dehydrogenase family.</text>
</comment>
<dbReference type="InterPro" id="IPR006058">
    <property type="entry name" value="2Fe2S_fd_BS"/>
</dbReference>
<sequence>MKRISVNVNGVERWVVADPKRSLADVLREQMMLTGCKVCCADGQCGSCTVLIDGKPIRACVTPMEKLAAGAKIVTIEGIGTPENLHPLQIAWMAHGSAQCGVCSPGFIMSAKALLDKTLTPTREEVRAWFHRNRNLCRCTGYKPLIDSVMDAAAIMRGDKTIYDVMPKAKEDGSILGTEYIRPSAVAKVTGTWDFGADVALKMPAGTLRLALVQAEVSHALIKNIDTAEAEKMVGVERIITWKDVGGKNAITGLITFPTNKGDGWDRPILCKEKIFQFGDAIAIVAADTEEHARAAAKKVKVEVEVLPAYMSGFAALAPDAMEIHPGVPNAYYEQGVVKGADTKPLMTSAAAMVDITTYCSRQPHLHLEPDCGEAFVDDDGVLTILSKSIGVHLHHAMICPGLGIPPEKLRLIQNPTGGTFGYKFSPTMEALLGVAALVTKKPVSLVYDQYQNITYTGKRSPANINIRLACDKNGKLTAMETDWWLDHGPYSEFGDLVTLRQAQFTGAGYHLENIRGKGRTVATNHAWGSAFRAYGSPQSFLASEIAIDMLAEKMGEDPFEFRYKNLYNETSTTPTGQKPEVLVLPKLFDMIRPKYQEAKKRCAEFNKAHSDKKRGVGVSLGIYGCGLDGPDSSEARVEMTPSGFIVHSGWEDHGQGADLSAQTMAHEVLRAAGVKPEEIGLVMADTFGPNSGPAGGSRSNVFSGNAIRVAAEMMLNAMKKPGGGYRTYKEMVAENIPLSYDGKWVAAACTDCSPETAQGNPFPIYMYEVFLPEVEVDLETGETKVVKFTTSVDVGTIINKATVDGQIYGGLAQGIGLALTEDFEDLELHTNLKDCGIPYPKDVPDDIEILYLETPRDLGPFGAAGVGEAPLTAPHPAILNAINNACGVRVFRVPALPEVIRMGLEAKAGKSATKSELQHN</sequence>
<comment type="caution">
    <text evidence="6">The sequence shown here is derived from an EMBL/GenBank/DDBJ whole genome shotgun (WGS) entry which is preliminary data.</text>
</comment>
<dbReference type="GO" id="GO:0005506">
    <property type="term" value="F:iron ion binding"/>
    <property type="evidence" value="ECO:0007669"/>
    <property type="project" value="InterPro"/>
</dbReference>
<evidence type="ECO:0000256" key="4">
    <source>
        <dbReference type="ARBA" id="ARBA00023004"/>
    </source>
</evidence>
<dbReference type="Gene3D" id="3.90.1170.50">
    <property type="entry name" value="Aldehyde oxidase/xanthine dehydrogenase, a/b hammerhead"/>
    <property type="match status" value="1"/>
</dbReference>
<dbReference type="Pfam" id="PF01315">
    <property type="entry name" value="Ald_Xan_dh_C"/>
    <property type="match status" value="1"/>
</dbReference>